<dbReference type="Pfam" id="PF00144">
    <property type="entry name" value="Beta-lactamase"/>
    <property type="match status" value="1"/>
</dbReference>
<dbReference type="OrthoDB" id="9803467at2"/>
<evidence type="ECO:0000259" key="2">
    <source>
        <dbReference type="Pfam" id="PF00144"/>
    </source>
</evidence>
<dbReference type="HOGENOM" id="CLU_653644_0_0_12"/>
<name>F0RZC4_SPHGB</name>
<dbReference type="AlphaFoldDB" id="F0RZC4"/>
<keyword evidence="1" id="KW-0732">Signal</keyword>
<dbReference type="PANTHER" id="PTHR46825">
    <property type="entry name" value="D-ALANYL-D-ALANINE-CARBOXYPEPTIDASE/ENDOPEPTIDASE AMPH"/>
    <property type="match status" value="1"/>
</dbReference>
<dbReference type="InterPro" id="IPR001466">
    <property type="entry name" value="Beta-lactam-related"/>
</dbReference>
<organism evidence="3 4">
    <name type="scientific">Sphaerochaeta globosa (strain ATCC BAA-1886 / DSM 22777 / Buddy)</name>
    <name type="common">Spirochaeta sp. (strain Buddy)</name>
    <dbReference type="NCBI Taxonomy" id="158189"/>
    <lineage>
        <taxon>Bacteria</taxon>
        <taxon>Pseudomonadati</taxon>
        <taxon>Spirochaetota</taxon>
        <taxon>Spirochaetia</taxon>
        <taxon>Spirochaetales</taxon>
        <taxon>Sphaerochaetaceae</taxon>
        <taxon>Sphaerochaeta</taxon>
    </lineage>
</organism>
<feature type="signal peptide" evidence="1">
    <location>
        <begin position="1"/>
        <end position="19"/>
    </location>
</feature>
<dbReference type="STRING" id="158189.SpiBuddy_1580"/>
<reference evidence="4" key="1">
    <citation type="submission" date="2011-02" db="EMBL/GenBank/DDBJ databases">
        <title>Complete sequence of Spirochaeta sp. Buddy.</title>
        <authorList>
            <person name="Lucas S."/>
            <person name="Copeland A."/>
            <person name="Lapidus A."/>
            <person name="Cheng J.-F."/>
            <person name="Goodwin L."/>
            <person name="Pitluck S."/>
            <person name="Zeytun A."/>
            <person name="Detter J.C."/>
            <person name="Han C."/>
            <person name="Tapia R."/>
            <person name="Land M."/>
            <person name="Hauser L."/>
            <person name="Kyrpides N."/>
            <person name="Ivanova N."/>
            <person name="Mikhailova N."/>
            <person name="Pagani I."/>
            <person name="Ritalahti K.M."/>
            <person name="Loeffler F.E."/>
            <person name="Woyke T."/>
        </authorList>
    </citation>
    <scope>NUCLEOTIDE SEQUENCE [LARGE SCALE GENOMIC DNA]</scope>
    <source>
        <strain evidence="4">ATCC BAA-1886 / DSM 22777 / Buddy</strain>
    </source>
</reference>
<dbReference type="Gene3D" id="3.40.710.10">
    <property type="entry name" value="DD-peptidase/beta-lactamase superfamily"/>
    <property type="match status" value="1"/>
</dbReference>
<dbReference type="eggNOG" id="COG1680">
    <property type="taxonomic scope" value="Bacteria"/>
</dbReference>
<protein>
    <submittedName>
        <fullName evidence="3">Beta-lactamase</fullName>
    </submittedName>
</protein>
<dbReference type="PANTHER" id="PTHR46825:SF9">
    <property type="entry name" value="BETA-LACTAMASE-RELATED DOMAIN-CONTAINING PROTEIN"/>
    <property type="match status" value="1"/>
</dbReference>
<sequence>MKVLLLILVSLAAGSGAWAQEYEVLEQIDRLVNLSGIVMVADRGEVVYQQSFGFADHQSKQVIDEHTLFPLASLTKPFTAMAIGLLQEQGRLDIDDPVAMYLPEFASNPKLTIRNLIEHRSGLIRDITDEHKIFPYEQIPLEALIAGISRAPTKNAPGFAYQYSNANYQVLARLVEVVAHQSYESYLREYILKPSGMASTTVLYGFAPPMLAKGYSQGRLLDGYHFSYAYGSGNLASTAADLHAFAKALRTGVFGSPSNIVGWMHGSLQDRAYSEHTGHLGSGYATCLRFFEDEDLVVIVLLNMQFPDILEIVDVLSAAALELTVRFQDVRPWLPTVPMLSPITFYSTEGQPLMLQMRNRILIVKTQDGGTVYLQNAGDGLYRDPEHPLYSLHLIADDANTLCAYELRGLVRSKRYDRVP</sequence>
<dbReference type="InterPro" id="IPR050491">
    <property type="entry name" value="AmpC-like"/>
</dbReference>
<dbReference type="SUPFAM" id="SSF56601">
    <property type="entry name" value="beta-lactamase/transpeptidase-like"/>
    <property type="match status" value="1"/>
</dbReference>
<dbReference type="InterPro" id="IPR012338">
    <property type="entry name" value="Beta-lactam/transpept-like"/>
</dbReference>
<feature type="chain" id="PRO_5003256550" evidence="1">
    <location>
        <begin position="20"/>
        <end position="420"/>
    </location>
</feature>
<accession>F0RZC4</accession>
<evidence type="ECO:0000313" key="3">
    <source>
        <dbReference type="EMBL" id="ADY13405.1"/>
    </source>
</evidence>
<feature type="domain" description="Beta-lactamase-related" evidence="2">
    <location>
        <begin position="35"/>
        <end position="307"/>
    </location>
</feature>
<gene>
    <name evidence="3" type="ordered locus">SpiBuddy_1580</name>
</gene>
<evidence type="ECO:0000256" key="1">
    <source>
        <dbReference type="SAM" id="SignalP"/>
    </source>
</evidence>
<dbReference type="Proteomes" id="UP000008466">
    <property type="component" value="Chromosome"/>
</dbReference>
<dbReference type="EMBL" id="CP002541">
    <property type="protein sequence ID" value="ADY13405.1"/>
    <property type="molecule type" value="Genomic_DNA"/>
</dbReference>
<keyword evidence="4" id="KW-1185">Reference proteome</keyword>
<evidence type="ECO:0000313" key="4">
    <source>
        <dbReference type="Proteomes" id="UP000008466"/>
    </source>
</evidence>
<proteinExistence type="predicted"/>
<dbReference type="RefSeq" id="WP_013607255.1">
    <property type="nucleotide sequence ID" value="NC_015152.1"/>
</dbReference>
<dbReference type="KEGG" id="sbu:SpiBuddy_1580"/>